<sequence length="186" mass="20034">MKKSLAMTALVLATCIPIGLAAGTAVRRRAAGAAAQPLRQTVEKAFIAPDAEAQAVLREQDVMRYRGTEIRPHPDAGGPNIELQSRIGRLFALHDPPAPPARLAHFAWLDRPGVRINGWYGTIKNVVQEDDRTLVRVQVLPHLASEAGAVTSTTASYLETYAVTDDGVQFLESEAPQGGLTILMTD</sequence>
<dbReference type="RefSeq" id="WP_076343256.1">
    <property type="nucleotide sequence ID" value="NZ_CP019082.1"/>
</dbReference>
<evidence type="ECO:0000313" key="2">
    <source>
        <dbReference type="EMBL" id="APW59025.1"/>
    </source>
</evidence>
<feature type="chain" id="PRO_5013341440" evidence="1">
    <location>
        <begin position="22"/>
        <end position="186"/>
    </location>
</feature>
<organism evidence="2 3">
    <name type="scientific">Paludisphaera borealis</name>
    <dbReference type="NCBI Taxonomy" id="1387353"/>
    <lineage>
        <taxon>Bacteria</taxon>
        <taxon>Pseudomonadati</taxon>
        <taxon>Planctomycetota</taxon>
        <taxon>Planctomycetia</taxon>
        <taxon>Isosphaerales</taxon>
        <taxon>Isosphaeraceae</taxon>
        <taxon>Paludisphaera</taxon>
    </lineage>
</organism>
<protein>
    <submittedName>
        <fullName evidence="2">Uncharacterized protein</fullName>
    </submittedName>
</protein>
<gene>
    <name evidence="2" type="ORF">BSF38_00438</name>
</gene>
<reference evidence="3" key="1">
    <citation type="submission" date="2016-12" db="EMBL/GenBank/DDBJ databases">
        <title>Comparative genomics of four Isosphaeraceae planctomycetes: a common pool of plasmids and glycoside hydrolase genes.</title>
        <authorList>
            <person name="Ivanova A."/>
        </authorList>
    </citation>
    <scope>NUCLEOTIDE SEQUENCE [LARGE SCALE GENOMIC DNA]</scope>
    <source>
        <strain evidence="3">PX4</strain>
    </source>
</reference>
<accession>A0A1U7CJB2</accession>
<dbReference type="EMBL" id="CP019082">
    <property type="protein sequence ID" value="APW59025.1"/>
    <property type="molecule type" value="Genomic_DNA"/>
</dbReference>
<dbReference type="AlphaFoldDB" id="A0A1U7CJB2"/>
<keyword evidence="3" id="KW-1185">Reference proteome</keyword>
<feature type="signal peptide" evidence="1">
    <location>
        <begin position="1"/>
        <end position="21"/>
    </location>
</feature>
<evidence type="ECO:0000256" key="1">
    <source>
        <dbReference type="SAM" id="SignalP"/>
    </source>
</evidence>
<name>A0A1U7CJB2_9BACT</name>
<evidence type="ECO:0000313" key="3">
    <source>
        <dbReference type="Proteomes" id="UP000186309"/>
    </source>
</evidence>
<proteinExistence type="predicted"/>
<dbReference type="OrthoDB" id="10013803at2"/>
<keyword evidence="1" id="KW-0732">Signal</keyword>
<dbReference type="KEGG" id="pbor:BSF38_00438"/>
<dbReference type="Proteomes" id="UP000186309">
    <property type="component" value="Chromosome"/>
</dbReference>